<dbReference type="Pfam" id="PF08241">
    <property type="entry name" value="Methyltransf_11"/>
    <property type="match status" value="1"/>
</dbReference>
<keyword evidence="2" id="KW-0808">Transferase</keyword>
<dbReference type="AlphaFoldDB" id="Q01SM4"/>
<sequence>MNTRNLEERYRSRESRGWLRRLLEPPAPFVMNPREPSEFPLGRWNLYIGGAGRVVPGYVNLDLFPMPGVDIAADAEQLPFGAGVFQRVECDAVLEHVRDPEQVVRELCRVLAPGGYLHLVTPFCHPFHEYPRDYRRFTPDGLKQLLPGLEVVAEGWRTGPTATLLVFVLEYGKGLLPWRWWRGGMHFALGWLLFPLRYLDLPLMRAAGAGRMGNHCYLWARKPEKDC</sequence>
<reference evidence="2" key="1">
    <citation type="submission" date="2006-10" db="EMBL/GenBank/DDBJ databases">
        <title>Complete sequence of Solibacter usitatus Ellin6076.</title>
        <authorList>
            <consortium name="US DOE Joint Genome Institute"/>
            <person name="Copeland A."/>
            <person name="Lucas S."/>
            <person name="Lapidus A."/>
            <person name="Barry K."/>
            <person name="Detter J.C."/>
            <person name="Glavina del Rio T."/>
            <person name="Hammon N."/>
            <person name="Israni S."/>
            <person name="Dalin E."/>
            <person name="Tice H."/>
            <person name="Pitluck S."/>
            <person name="Thompson L.S."/>
            <person name="Brettin T."/>
            <person name="Bruce D."/>
            <person name="Han C."/>
            <person name="Tapia R."/>
            <person name="Gilna P."/>
            <person name="Schmutz J."/>
            <person name="Larimer F."/>
            <person name="Land M."/>
            <person name="Hauser L."/>
            <person name="Kyrpides N."/>
            <person name="Mikhailova N."/>
            <person name="Janssen P.H."/>
            <person name="Kuske C.R."/>
            <person name="Richardson P."/>
        </authorList>
    </citation>
    <scope>NUCLEOTIDE SEQUENCE</scope>
    <source>
        <strain evidence="2">Ellin6076</strain>
    </source>
</reference>
<gene>
    <name evidence="2" type="ordered locus">Acid_6421</name>
</gene>
<dbReference type="HOGENOM" id="CLU_1219064_0_0_0"/>
<proteinExistence type="predicted"/>
<dbReference type="InterPro" id="IPR029063">
    <property type="entry name" value="SAM-dependent_MTases_sf"/>
</dbReference>
<dbReference type="OrthoDB" id="161159at2"/>
<organism evidence="2">
    <name type="scientific">Solibacter usitatus (strain Ellin6076)</name>
    <dbReference type="NCBI Taxonomy" id="234267"/>
    <lineage>
        <taxon>Bacteria</taxon>
        <taxon>Pseudomonadati</taxon>
        <taxon>Acidobacteriota</taxon>
        <taxon>Terriglobia</taxon>
        <taxon>Bryobacterales</taxon>
        <taxon>Solibacteraceae</taxon>
        <taxon>Candidatus Solibacter</taxon>
    </lineage>
</organism>
<dbReference type="GO" id="GO:0008757">
    <property type="term" value="F:S-adenosylmethionine-dependent methyltransferase activity"/>
    <property type="evidence" value="ECO:0007669"/>
    <property type="project" value="InterPro"/>
</dbReference>
<dbReference type="EMBL" id="CP000473">
    <property type="protein sequence ID" value="ABJ87346.1"/>
    <property type="molecule type" value="Genomic_DNA"/>
</dbReference>
<dbReference type="GO" id="GO:0032259">
    <property type="term" value="P:methylation"/>
    <property type="evidence" value="ECO:0007669"/>
    <property type="project" value="UniProtKB-KW"/>
</dbReference>
<evidence type="ECO:0000259" key="1">
    <source>
        <dbReference type="Pfam" id="PF08241"/>
    </source>
</evidence>
<dbReference type="CDD" id="cd02440">
    <property type="entry name" value="AdoMet_MTases"/>
    <property type="match status" value="1"/>
</dbReference>
<dbReference type="STRING" id="234267.Acid_6421"/>
<dbReference type="KEGG" id="sus:Acid_6421"/>
<dbReference type="SUPFAM" id="SSF53335">
    <property type="entry name" value="S-adenosyl-L-methionine-dependent methyltransferases"/>
    <property type="match status" value="1"/>
</dbReference>
<accession>Q01SM4</accession>
<feature type="domain" description="Methyltransferase type 11" evidence="1">
    <location>
        <begin position="71"/>
        <end position="118"/>
    </location>
</feature>
<dbReference type="eggNOG" id="COG2226">
    <property type="taxonomic scope" value="Bacteria"/>
</dbReference>
<protein>
    <submittedName>
        <fullName evidence="2">Methyltransferase type 11</fullName>
    </submittedName>
</protein>
<dbReference type="InterPro" id="IPR013216">
    <property type="entry name" value="Methyltransf_11"/>
</dbReference>
<keyword evidence="2" id="KW-0489">Methyltransferase</keyword>
<dbReference type="InParanoid" id="Q01SM4"/>
<name>Q01SM4_SOLUE</name>
<evidence type="ECO:0000313" key="2">
    <source>
        <dbReference type="EMBL" id="ABJ87346.1"/>
    </source>
</evidence>
<dbReference type="Gene3D" id="3.40.50.150">
    <property type="entry name" value="Vaccinia Virus protein VP39"/>
    <property type="match status" value="1"/>
</dbReference>